<name>A0A2Z2NYK2_9GAMM</name>
<reference evidence="1 2" key="1">
    <citation type="submission" date="2016-12" db="EMBL/GenBank/DDBJ databases">
        <authorList>
            <person name="Song W.-J."/>
            <person name="Kurnit D.M."/>
        </authorList>
    </citation>
    <scope>NUCLEOTIDE SEQUENCE [LARGE SCALE GENOMIC DNA]</scope>
    <source>
        <strain evidence="1 2">IMCC3135</strain>
    </source>
</reference>
<evidence type="ECO:0000313" key="1">
    <source>
        <dbReference type="EMBL" id="ASJ76393.1"/>
    </source>
</evidence>
<dbReference type="EMBL" id="CP018632">
    <property type="protein sequence ID" value="ASJ76393.1"/>
    <property type="molecule type" value="Genomic_DNA"/>
</dbReference>
<gene>
    <name evidence="1" type="ORF">IMCC3135_31730</name>
</gene>
<proteinExistence type="predicted"/>
<organism evidence="1 2">
    <name type="scientific">Granulosicoccus antarcticus IMCC3135</name>
    <dbReference type="NCBI Taxonomy" id="1192854"/>
    <lineage>
        <taxon>Bacteria</taxon>
        <taxon>Pseudomonadati</taxon>
        <taxon>Pseudomonadota</taxon>
        <taxon>Gammaproteobacteria</taxon>
        <taxon>Chromatiales</taxon>
        <taxon>Granulosicoccaceae</taxon>
        <taxon>Granulosicoccus</taxon>
    </lineage>
</organism>
<dbReference type="KEGG" id="gai:IMCC3135_31730"/>
<accession>A0A2Z2NYK2</accession>
<evidence type="ECO:0000313" key="2">
    <source>
        <dbReference type="Proteomes" id="UP000250079"/>
    </source>
</evidence>
<dbReference type="Proteomes" id="UP000250079">
    <property type="component" value="Chromosome"/>
</dbReference>
<protein>
    <submittedName>
        <fullName evidence="1">Uncharacterized protein</fullName>
    </submittedName>
</protein>
<keyword evidence="2" id="KW-1185">Reference proteome</keyword>
<dbReference type="AlphaFoldDB" id="A0A2Z2NYK2"/>
<sequence>MTLMRKSIWIIVHSAQDLYYLSSWRNRLVNQITESLSHFIAFKCGCCSDRLSLDGRPFLAFGDTSNGR</sequence>